<dbReference type="PANTHER" id="PTHR44324">
    <property type="entry name" value="WD40 REPEAT DOMAIN 95"/>
    <property type="match status" value="1"/>
</dbReference>
<keyword evidence="2" id="KW-0677">Repeat</keyword>
<dbReference type="PROSITE" id="PS50082">
    <property type="entry name" value="WD_REPEATS_2"/>
    <property type="match status" value="5"/>
</dbReference>
<evidence type="ECO:0000256" key="2">
    <source>
        <dbReference type="ARBA" id="ARBA00022737"/>
    </source>
</evidence>
<dbReference type="AlphaFoldDB" id="A0AAE0VUV4"/>
<dbReference type="InterPro" id="IPR002048">
    <property type="entry name" value="EF_hand_dom"/>
</dbReference>
<proteinExistence type="predicted"/>
<accession>A0AAE0VUV4</accession>
<feature type="repeat" description="WD" evidence="3">
    <location>
        <begin position="437"/>
        <end position="471"/>
    </location>
</feature>
<evidence type="ECO:0000256" key="1">
    <source>
        <dbReference type="ARBA" id="ARBA00022574"/>
    </source>
</evidence>
<gene>
    <name evidence="6" type="ORF">CHS0354_033793</name>
</gene>
<dbReference type="SMART" id="SM00320">
    <property type="entry name" value="WD40"/>
    <property type="match status" value="9"/>
</dbReference>
<evidence type="ECO:0000259" key="5">
    <source>
        <dbReference type="PROSITE" id="PS50222"/>
    </source>
</evidence>
<dbReference type="InterPro" id="IPR019775">
    <property type="entry name" value="WD40_repeat_CS"/>
</dbReference>
<comment type="caution">
    <text evidence="6">The sequence shown here is derived from an EMBL/GenBank/DDBJ whole genome shotgun (WGS) entry which is preliminary data.</text>
</comment>
<organism evidence="6 7">
    <name type="scientific">Potamilus streckersoni</name>
    <dbReference type="NCBI Taxonomy" id="2493646"/>
    <lineage>
        <taxon>Eukaryota</taxon>
        <taxon>Metazoa</taxon>
        <taxon>Spiralia</taxon>
        <taxon>Lophotrochozoa</taxon>
        <taxon>Mollusca</taxon>
        <taxon>Bivalvia</taxon>
        <taxon>Autobranchia</taxon>
        <taxon>Heteroconchia</taxon>
        <taxon>Palaeoheterodonta</taxon>
        <taxon>Unionida</taxon>
        <taxon>Unionoidea</taxon>
        <taxon>Unionidae</taxon>
        <taxon>Ambleminae</taxon>
        <taxon>Lampsilini</taxon>
        <taxon>Potamilus</taxon>
    </lineage>
</organism>
<dbReference type="InterPro" id="IPR015943">
    <property type="entry name" value="WD40/YVTN_repeat-like_dom_sf"/>
</dbReference>
<feature type="repeat" description="WD" evidence="3">
    <location>
        <begin position="864"/>
        <end position="899"/>
    </location>
</feature>
<dbReference type="Gene3D" id="1.10.238.10">
    <property type="entry name" value="EF-hand"/>
    <property type="match status" value="1"/>
</dbReference>
<dbReference type="InterPro" id="IPR036322">
    <property type="entry name" value="WD40_repeat_dom_sf"/>
</dbReference>
<feature type="domain" description="EF-hand" evidence="5">
    <location>
        <begin position="95"/>
        <end position="130"/>
    </location>
</feature>
<sequence length="1143" mass="129301">MSSVKTSSPTRSLRDVDKLGKDPETSRTPDKTEKQEKHERKVVNVDNKMENRLNMKDLEKLQDAFMSEGDGYDNKLSLNREQFCEALTIILGRKGNREEYGELFDKVDVTREGTVDWDKFASHMLLEFYERDDRVKSTQVPQWKDLKTLPSPHKELIQRVCFLKNMNKYISISKEGTIGFWGVDMKLQRAFKTGTDSCKARDLWVTQFVVLQNINKVALTFTSKEIAIYDLSSKVEFSCQYKVQGLSFTPLSIDYWFNPMNPNDAIIVFGDVGGYVNCLFFNSALIALFERPPAPAGEKQETCLNVLLSDVAIDKYKNCSFTRYLGHDKEWVRQVKYCQGLECFISCATSYATSLVIGWMEKHTSSNQSAKSDVWRYVQGNVTQRKELLRSFATFTIPQGINAFDVNEQMNLIATAGVNHHVCLWNPYVVSKPNGVLRGHMAGVVQVQFLKSRGQLISFSKDKILRIWDVQLQVCIQRLAGMFPKGPEVYSALFFDEGKDRNGQERNRLFISFNYQLTVMEMKLEIKDRVLSHEKPVVAAINNSVYNQVVSVCQGGTIIMWMIDTGQKVKQFNGIHGNSEVTCLSQDQSETRLFTGSTDGTVKVWDFNGNCFHTLSCAGGQPADVGQILNLKRCVLVVGWAKYITVFRNTSFRDFHVQPSDWKGGQEHSEDILAAGFQPPNLLATGSYDGEIVIWNTNSEHASKHFNQRSLKLLKSRGRTFVTNSREITNVSLNSRPKSRPKSRTTTSRVSIVSSEEQNEFGSAIAKLLFLEARKGHSAGGGANLVSCGGNGWVRFWNTAHCQLVAEFIAHHHAGSILMATDKKNQFLVTGDVDGLIKVWKILEYATHQVDEPITDQPPHQCQFHAHQDMINSLEICERNERIIIISASSDCSVAMWDVFGNRIGVFGQEEHWKIEPYDPTLEMGPEIEDEEKLDEEKTEIMTDDDSQWEPDDDPLGTRYNTWASTILGKDYQELRSNKRERRQPGTIPDLPYLHWEKTGQAPAGPYSALETQDLQEVPIITKPDSDKYFLVRPPSVDISKKLPALAETLKTAYDEKSLFPTYIREFEMRMKTYHHSILQGESKGGGLLSKTRPSLQQLGLQLNQVQKQAGTKSSSTIKARGLAGLKLQPVARSRTSSVTTES</sequence>
<keyword evidence="1 3" id="KW-0853">WD repeat</keyword>
<feature type="region of interest" description="Disordered" evidence="4">
    <location>
        <begin position="1"/>
        <end position="40"/>
    </location>
</feature>
<dbReference type="EMBL" id="JAEAOA010001973">
    <property type="protein sequence ID" value="KAK3590864.1"/>
    <property type="molecule type" value="Genomic_DNA"/>
</dbReference>
<name>A0AAE0VUV4_9BIVA</name>
<dbReference type="InterPro" id="IPR051242">
    <property type="entry name" value="WD-EF-hand_domain"/>
</dbReference>
<keyword evidence="7" id="KW-1185">Reference proteome</keyword>
<dbReference type="PANTHER" id="PTHR44324:SF1">
    <property type="entry name" value="WD REPEAT-CONTAINING PROTEIN 49"/>
    <property type="match status" value="1"/>
</dbReference>
<dbReference type="PROSITE" id="PS00678">
    <property type="entry name" value="WD_REPEATS_1"/>
    <property type="match status" value="3"/>
</dbReference>
<dbReference type="SUPFAM" id="SSF47473">
    <property type="entry name" value="EF-hand"/>
    <property type="match status" value="1"/>
</dbReference>
<feature type="repeat" description="WD" evidence="3">
    <location>
        <begin position="578"/>
        <end position="608"/>
    </location>
</feature>
<dbReference type="InterPro" id="IPR011992">
    <property type="entry name" value="EF-hand-dom_pair"/>
</dbReference>
<dbReference type="SUPFAM" id="SSF50978">
    <property type="entry name" value="WD40 repeat-like"/>
    <property type="match status" value="2"/>
</dbReference>
<feature type="compositionally biased region" description="Polar residues" evidence="4">
    <location>
        <begin position="1"/>
        <end position="11"/>
    </location>
</feature>
<feature type="repeat" description="WD" evidence="3">
    <location>
        <begin position="809"/>
        <end position="842"/>
    </location>
</feature>
<evidence type="ECO:0000256" key="4">
    <source>
        <dbReference type="SAM" id="MobiDB-lite"/>
    </source>
</evidence>
<evidence type="ECO:0000256" key="3">
    <source>
        <dbReference type="PROSITE-ProRule" id="PRU00221"/>
    </source>
</evidence>
<protein>
    <recommendedName>
        <fullName evidence="5">EF-hand domain-containing protein</fullName>
    </recommendedName>
</protein>
<dbReference type="Pfam" id="PF00400">
    <property type="entry name" value="WD40"/>
    <property type="match status" value="4"/>
</dbReference>
<dbReference type="PRINTS" id="PR00320">
    <property type="entry name" value="GPROTEINBRPT"/>
</dbReference>
<dbReference type="Gene3D" id="2.130.10.10">
    <property type="entry name" value="YVTN repeat-like/Quinoprotein amine dehydrogenase"/>
    <property type="match status" value="3"/>
</dbReference>
<dbReference type="InterPro" id="IPR001680">
    <property type="entry name" value="WD40_rpt"/>
</dbReference>
<reference evidence="6" key="3">
    <citation type="submission" date="2023-05" db="EMBL/GenBank/DDBJ databases">
        <authorList>
            <person name="Smith C.H."/>
        </authorList>
    </citation>
    <scope>NUCLEOTIDE SEQUENCE</scope>
    <source>
        <strain evidence="6">CHS0354</strain>
        <tissue evidence="6">Mantle</tissue>
    </source>
</reference>
<dbReference type="PROSITE" id="PS50294">
    <property type="entry name" value="WD_REPEATS_REGION"/>
    <property type="match status" value="2"/>
</dbReference>
<dbReference type="Proteomes" id="UP001195483">
    <property type="component" value="Unassembled WGS sequence"/>
</dbReference>
<feature type="compositionally biased region" description="Basic and acidic residues" evidence="4">
    <location>
        <begin position="12"/>
        <end position="40"/>
    </location>
</feature>
<dbReference type="PROSITE" id="PS50222">
    <property type="entry name" value="EF_HAND_2"/>
    <property type="match status" value="1"/>
</dbReference>
<dbReference type="InterPro" id="IPR020472">
    <property type="entry name" value="WD40_PAC1"/>
</dbReference>
<reference evidence="6" key="1">
    <citation type="journal article" date="2021" name="Genome Biol. Evol.">
        <title>A High-Quality Reference Genome for a Parasitic Bivalve with Doubly Uniparental Inheritance (Bivalvia: Unionida).</title>
        <authorList>
            <person name="Smith C.H."/>
        </authorList>
    </citation>
    <scope>NUCLEOTIDE SEQUENCE</scope>
    <source>
        <strain evidence="6">CHS0354</strain>
    </source>
</reference>
<reference evidence="6" key="2">
    <citation type="journal article" date="2021" name="Genome Biol. Evol.">
        <title>Developing a high-quality reference genome for a parasitic bivalve with doubly uniparental inheritance (Bivalvia: Unionida).</title>
        <authorList>
            <person name="Smith C.H."/>
        </authorList>
    </citation>
    <scope>NUCLEOTIDE SEQUENCE</scope>
    <source>
        <strain evidence="6">CHS0354</strain>
        <tissue evidence="6">Mantle</tissue>
    </source>
</reference>
<feature type="repeat" description="WD" evidence="3">
    <location>
        <begin position="665"/>
        <end position="705"/>
    </location>
</feature>
<dbReference type="GO" id="GO:0005509">
    <property type="term" value="F:calcium ion binding"/>
    <property type="evidence" value="ECO:0007669"/>
    <property type="project" value="InterPro"/>
</dbReference>
<evidence type="ECO:0000313" key="6">
    <source>
        <dbReference type="EMBL" id="KAK3590864.1"/>
    </source>
</evidence>
<evidence type="ECO:0000313" key="7">
    <source>
        <dbReference type="Proteomes" id="UP001195483"/>
    </source>
</evidence>